<feature type="signal peptide" evidence="1">
    <location>
        <begin position="1"/>
        <end position="28"/>
    </location>
</feature>
<dbReference type="AlphaFoldDB" id="A0A6L5XJA6"/>
<evidence type="ECO:0008006" key="4">
    <source>
        <dbReference type="Google" id="ProtNLM"/>
    </source>
</evidence>
<dbReference type="PROSITE" id="PS51257">
    <property type="entry name" value="PROKAR_LIPOPROTEIN"/>
    <property type="match status" value="1"/>
</dbReference>
<gene>
    <name evidence="2" type="ORF">FYJ44_04470</name>
</gene>
<comment type="caution">
    <text evidence="2">The sequence shown here is derived from an EMBL/GenBank/DDBJ whole genome shotgun (WGS) entry which is preliminary data.</text>
</comment>
<keyword evidence="1" id="KW-0732">Signal</keyword>
<proteinExistence type="predicted"/>
<feature type="chain" id="PRO_5026759749" description="Lipoprotein" evidence="1">
    <location>
        <begin position="29"/>
        <end position="251"/>
    </location>
</feature>
<accession>A0A6L5XJA6</accession>
<evidence type="ECO:0000256" key="1">
    <source>
        <dbReference type="SAM" id="SignalP"/>
    </source>
</evidence>
<organism evidence="2 3">
    <name type="scientific">Desulfovibrio porci</name>
    <dbReference type="NCBI Taxonomy" id="2605782"/>
    <lineage>
        <taxon>Bacteria</taxon>
        <taxon>Pseudomonadati</taxon>
        <taxon>Thermodesulfobacteriota</taxon>
        <taxon>Desulfovibrionia</taxon>
        <taxon>Desulfovibrionales</taxon>
        <taxon>Desulfovibrionaceae</taxon>
        <taxon>Desulfovibrio</taxon>
    </lineage>
</organism>
<keyword evidence="3" id="KW-1185">Reference proteome</keyword>
<dbReference type="RefSeq" id="WP_154509547.1">
    <property type="nucleotide sequence ID" value="NZ_DBFWWU010000123.1"/>
</dbReference>
<dbReference type="EMBL" id="VUMH01000003">
    <property type="protein sequence ID" value="MSS27315.1"/>
    <property type="molecule type" value="Genomic_DNA"/>
</dbReference>
<name>A0A6L5XJA6_9BACT</name>
<reference evidence="2 3" key="1">
    <citation type="submission" date="2019-09" db="EMBL/GenBank/DDBJ databases">
        <title>In-depth cultivation of the pig gut microbiome towards novel bacterial diversity and tailored functional studies.</title>
        <authorList>
            <person name="Wylensek D."/>
            <person name="Hitch T.C.A."/>
            <person name="Clavel T."/>
        </authorList>
    </citation>
    <scope>NUCLEOTIDE SEQUENCE [LARGE SCALE GENOMIC DNA]</scope>
    <source>
        <strain evidence="2 3">PG-178-WT-4</strain>
    </source>
</reference>
<sequence>MKPLPRRIRVLLSGLFPALFLIPFFALAAGCATSPDDSRSSISLAGDFSTPIQIQIDNFVRRQPPAVYVSPRGRLDHRPRALFVPLRAVQQIGNAVSFSEMLSRQVWQIWLSLNAFEALEYAPEAGPFDRSRALALARQRGAELLVGGYINHYMDGGSGGDSSLSLALEVYDVKTGTQLWSLAQGGMMEARQVHDFYLFSIKERNPADPSGLIARTLAWDMGRVVLAWVDPAAARKRDPSMLDSVFGRKAF</sequence>
<dbReference type="Proteomes" id="UP000477488">
    <property type="component" value="Unassembled WGS sequence"/>
</dbReference>
<evidence type="ECO:0000313" key="2">
    <source>
        <dbReference type="EMBL" id="MSS27315.1"/>
    </source>
</evidence>
<evidence type="ECO:0000313" key="3">
    <source>
        <dbReference type="Proteomes" id="UP000477488"/>
    </source>
</evidence>
<protein>
    <recommendedName>
        <fullName evidence="4">Lipoprotein</fullName>
    </recommendedName>
</protein>